<dbReference type="NCBIfam" id="TIGR01189">
    <property type="entry name" value="ccmA"/>
    <property type="match status" value="1"/>
</dbReference>
<keyword evidence="2" id="KW-1003">Cell membrane</keyword>
<proteinExistence type="predicted"/>
<dbReference type="SMART" id="SM00382">
    <property type="entry name" value="AAA"/>
    <property type="match status" value="1"/>
</dbReference>
<evidence type="ECO:0000256" key="7">
    <source>
        <dbReference type="ARBA" id="ARBA00023136"/>
    </source>
</evidence>
<organism evidence="9 10">
    <name type="scientific">Thauera aromatica K172</name>
    <dbReference type="NCBI Taxonomy" id="44139"/>
    <lineage>
        <taxon>Bacteria</taxon>
        <taxon>Pseudomonadati</taxon>
        <taxon>Pseudomonadota</taxon>
        <taxon>Betaproteobacteria</taxon>
        <taxon>Rhodocyclales</taxon>
        <taxon>Zoogloeaceae</taxon>
        <taxon>Thauera</taxon>
    </lineage>
</organism>
<dbReference type="EMBL" id="CP028339">
    <property type="protein sequence ID" value="AVR87212.1"/>
    <property type="molecule type" value="Genomic_DNA"/>
</dbReference>
<dbReference type="AlphaFoldDB" id="A0A2R4BIZ2"/>
<dbReference type="InterPro" id="IPR003439">
    <property type="entry name" value="ABC_transporter-like_ATP-bd"/>
</dbReference>
<keyword evidence="3" id="KW-0547">Nucleotide-binding</keyword>
<evidence type="ECO:0000259" key="8">
    <source>
        <dbReference type="PROSITE" id="PS50893"/>
    </source>
</evidence>
<sequence>MQHAVVQSFPMLEARDLACLKGDRLLFHGLAFRLQAGGLLRVAGPNGVGKTSLLRLVTGLALPEAGELRWRDRSTRREREAFHAELLYLGHAPALNDLLSPLENLRFACAAAGDEVDEEACIRALERIGLARQLDLPARVLSQGQRRRVGLARLFLSAARPLWVLDEPFTALDVHAVADLAATLSAHCAGGGMVMLTTHQDAPFATPPAVLDVGAFAC</sequence>
<evidence type="ECO:0000313" key="9">
    <source>
        <dbReference type="EMBL" id="AVR87212.1"/>
    </source>
</evidence>
<keyword evidence="7" id="KW-0472">Membrane</keyword>
<dbReference type="GO" id="GO:0022857">
    <property type="term" value="F:transmembrane transporter activity"/>
    <property type="evidence" value="ECO:0007669"/>
    <property type="project" value="InterPro"/>
</dbReference>
<dbReference type="PROSITE" id="PS50893">
    <property type="entry name" value="ABC_TRANSPORTER_2"/>
    <property type="match status" value="1"/>
</dbReference>
<reference evidence="9 10" key="1">
    <citation type="submission" date="2018-03" db="EMBL/GenBank/DDBJ databases">
        <title>Complete genome sequence of Thauera aromatica, a model organism for studying aromatic compound degradation under denitrifying conditions.</title>
        <authorList>
            <person name="Lo H.-Y."/>
            <person name="Goris T."/>
            <person name="Boll M."/>
            <person name="Mueller J.A."/>
        </authorList>
    </citation>
    <scope>NUCLEOTIDE SEQUENCE [LARGE SCALE GENOMIC DNA]</scope>
    <source>
        <strain evidence="9 10">K172</strain>
    </source>
</reference>
<dbReference type="PANTHER" id="PTHR43499:SF1">
    <property type="entry name" value="ABC TRANSPORTER I FAMILY MEMBER 1"/>
    <property type="match status" value="1"/>
</dbReference>
<evidence type="ECO:0000256" key="2">
    <source>
        <dbReference type="ARBA" id="ARBA00022475"/>
    </source>
</evidence>
<evidence type="ECO:0000256" key="5">
    <source>
        <dbReference type="ARBA" id="ARBA00022840"/>
    </source>
</evidence>
<gene>
    <name evidence="9" type="ORF">Tharo_0261</name>
</gene>
<dbReference type="InterPro" id="IPR017871">
    <property type="entry name" value="ABC_transporter-like_CS"/>
</dbReference>
<keyword evidence="10" id="KW-1185">Reference proteome</keyword>
<dbReference type="Pfam" id="PF00005">
    <property type="entry name" value="ABC_tran"/>
    <property type="match status" value="1"/>
</dbReference>
<evidence type="ECO:0000256" key="4">
    <source>
        <dbReference type="ARBA" id="ARBA00022748"/>
    </source>
</evidence>
<dbReference type="PROSITE" id="PS00211">
    <property type="entry name" value="ABC_TRANSPORTER_1"/>
    <property type="match status" value="1"/>
</dbReference>
<dbReference type="Proteomes" id="UP000241885">
    <property type="component" value="Chromosome"/>
</dbReference>
<protein>
    <submittedName>
        <fullName evidence="9">ABC transporter involved in cytochrome c biogenesis, ATPase component CcmA</fullName>
    </submittedName>
</protein>
<dbReference type="InterPro" id="IPR005895">
    <property type="entry name" value="ABC_transptr_haem_export_CcmA"/>
</dbReference>
<name>A0A2R4BIZ2_THAAR</name>
<keyword evidence="5" id="KW-0067">ATP-binding</keyword>
<keyword evidence="4" id="KW-0201">Cytochrome c-type biogenesis</keyword>
<accession>A0A2R4BIZ2</accession>
<dbReference type="InterPro" id="IPR027417">
    <property type="entry name" value="P-loop_NTPase"/>
</dbReference>
<dbReference type="GO" id="GO:0005524">
    <property type="term" value="F:ATP binding"/>
    <property type="evidence" value="ECO:0007669"/>
    <property type="project" value="UniProtKB-KW"/>
</dbReference>
<feature type="domain" description="ABC transporter" evidence="8">
    <location>
        <begin position="12"/>
        <end position="217"/>
    </location>
</feature>
<dbReference type="NCBIfam" id="NF010061">
    <property type="entry name" value="PRK13538.1"/>
    <property type="match status" value="1"/>
</dbReference>
<dbReference type="GO" id="GO:0017004">
    <property type="term" value="P:cytochrome complex assembly"/>
    <property type="evidence" value="ECO:0007669"/>
    <property type="project" value="UniProtKB-KW"/>
</dbReference>
<dbReference type="KEGG" id="tak:Tharo_0261"/>
<dbReference type="Gene3D" id="3.40.50.300">
    <property type="entry name" value="P-loop containing nucleotide triphosphate hydrolases"/>
    <property type="match status" value="1"/>
</dbReference>
<evidence type="ECO:0000256" key="6">
    <source>
        <dbReference type="ARBA" id="ARBA00022967"/>
    </source>
</evidence>
<dbReference type="InterPro" id="IPR003593">
    <property type="entry name" value="AAA+_ATPase"/>
</dbReference>
<evidence type="ECO:0000256" key="1">
    <source>
        <dbReference type="ARBA" id="ARBA00022448"/>
    </source>
</evidence>
<dbReference type="SUPFAM" id="SSF52540">
    <property type="entry name" value="P-loop containing nucleoside triphosphate hydrolases"/>
    <property type="match status" value="1"/>
</dbReference>
<dbReference type="PANTHER" id="PTHR43499">
    <property type="entry name" value="ABC TRANSPORTER I FAMILY MEMBER 1"/>
    <property type="match status" value="1"/>
</dbReference>
<dbReference type="GO" id="GO:0016887">
    <property type="term" value="F:ATP hydrolysis activity"/>
    <property type="evidence" value="ECO:0007669"/>
    <property type="project" value="InterPro"/>
</dbReference>
<keyword evidence="6" id="KW-1278">Translocase</keyword>
<keyword evidence="1" id="KW-0813">Transport</keyword>
<evidence type="ECO:0000313" key="10">
    <source>
        <dbReference type="Proteomes" id="UP000241885"/>
    </source>
</evidence>
<evidence type="ECO:0000256" key="3">
    <source>
        <dbReference type="ARBA" id="ARBA00022741"/>
    </source>
</evidence>